<reference evidence="2 3" key="1">
    <citation type="journal article" date="2005" name="Int. J. Syst. Evol. Microbiol.">
        <title>Nitrincola lacisaponensis gen. nov., sp. nov., a novel alkaliphilic bacterium isolated from an alkaline, saline lake.</title>
        <authorList>
            <person name="Dimitriu P.A."/>
            <person name="Shukla S.K."/>
            <person name="Conradt J."/>
            <person name="Marquez M.C."/>
            <person name="Ventosa A."/>
            <person name="Maglia A."/>
            <person name="Peyton B.M."/>
            <person name="Pinkart H.C."/>
            <person name="Mormile M.R."/>
        </authorList>
    </citation>
    <scope>NUCLEOTIDE SEQUENCE [LARGE SCALE GENOMIC DNA]</scope>
    <source>
        <strain evidence="2 3">4CA</strain>
    </source>
</reference>
<feature type="domain" description="YgjP-like metallopeptidase" evidence="1">
    <location>
        <begin position="38"/>
        <end position="246"/>
    </location>
</feature>
<name>A0A063Y3V0_9GAMM</name>
<organism evidence="2 3">
    <name type="scientific">Nitrincola lacisaponensis</name>
    <dbReference type="NCBI Taxonomy" id="267850"/>
    <lineage>
        <taxon>Bacteria</taxon>
        <taxon>Pseudomonadati</taxon>
        <taxon>Pseudomonadota</taxon>
        <taxon>Gammaproteobacteria</taxon>
        <taxon>Oceanospirillales</taxon>
        <taxon>Oceanospirillaceae</taxon>
        <taxon>Nitrincola</taxon>
    </lineage>
</organism>
<dbReference type="InterPro" id="IPR053136">
    <property type="entry name" value="UTP_pyrophosphatase-like"/>
</dbReference>
<dbReference type="STRING" id="267850.ADINL_2560"/>
<dbReference type="OrthoDB" id="9811177at2"/>
<keyword evidence="2" id="KW-0378">Hydrolase</keyword>
<dbReference type="RefSeq" id="WP_051632797.1">
    <property type="nucleotide sequence ID" value="NZ_JMSZ01000032.1"/>
</dbReference>
<comment type="caution">
    <text evidence="2">The sequence shown here is derived from an EMBL/GenBank/DDBJ whole genome shotgun (WGS) entry which is preliminary data.</text>
</comment>
<dbReference type="PANTHER" id="PTHR30399:SF1">
    <property type="entry name" value="UTP PYROPHOSPHATASE"/>
    <property type="match status" value="1"/>
</dbReference>
<dbReference type="Gene3D" id="3.30.2010.10">
    <property type="entry name" value="Metalloproteases ('zincins'), catalytic domain"/>
    <property type="match status" value="1"/>
</dbReference>
<dbReference type="GO" id="GO:0016787">
    <property type="term" value="F:hydrolase activity"/>
    <property type="evidence" value="ECO:0007669"/>
    <property type="project" value="UniProtKB-KW"/>
</dbReference>
<dbReference type="Pfam" id="PF01863">
    <property type="entry name" value="YgjP-like"/>
    <property type="match status" value="1"/>
</dbReference>
<protein>
    <submittedName>
        <fullName evidence="2">Putative metal-dependent hydrolase</fullName>
    </submittedName>
</protein>
<evidence type="ECO:0000313" key="3">
    <source>
        <dbReference type="Proteomes" id="UP000027318"/>
    </source>
</evidence>
<dbReference type="AlphaFoldDB" id="A0A063Y3V0"/>
<dbReference type="InterPro" id="IPR002725">
    <property type="entry name" value="YgjP-like_metallopeptidase"/>
</dbReference>
<proteinExistence type="predicted"/>
<evidence type="ECO:0000313" key="2">
    <source>
        <dbReference type="EMBL" id="KDE39431.1"/>
    </source>
</evidence>
<dbReference type="CDD" id="cd07344">
    <property type="entry name" value="M48_yhfN_like"/>
    <property type="match status" value="1"/>
</dbReference>
<evidence type="ECO:0000259" key="1">
    <source>
        <dbReference type="Pfam" id="PF01863"/>
    </source>
</evidence>
<sequence>MFRFNRRTTTQNNQPEQLQPVLASAAIENLYIERKAIKHLYLRIDPGNGQVRVSAPNRMKETEIVRFLQQKRDWIARKRQQLQHKVQLSRTLPDSSDRILLWGQPCQLLLQASSQSGITLNGKQELCVQLEDPANRTSLQQQIDRWLRSQISERIEQRLPVWERISGTRAHEWRIRSMKTRWGSCNIRVARIWINQELVKLPPECLDYILLHELVHLLEASHNARFHHLMSRFMPEWPEIDRQLNQYILPR</sequence>
<gene>
    <name evidence="2" type="ORF">ADINL_2560</name>
</gene>
<accession>A0A063Y3V0</accession>
<dbReference type="PANTHER" id="PTHR30399">
    <property type="entry name" value="UNCHARACTERIZED PROTEIN YGJP"/>
    <property type="match status" value="1"/>
</dbReference>
<keyword evidence="3" id="KW-1185">Reference proteome</keyword>
<dbReference type="Proteomes" id="UP000027318">
    <property type="component" value="Unassembled WGS sequence"/>
</dbReference>
<dbReference type="EMBL" id="JMSZ01000032">
    <property type="protein sequence ID" value="KDE39431.1"/>
    <property type="molecule type" value="Genomic_DNA"/>
</dbReference>